<dbReference type="RefSeq" id="WP_051510137.1">
    <property type="nucleotide sequence ID" value="NZ_AWSA01000007.1"/>
</dbReference>
<evidence type="ECO:0000259" key="4">
    <source>
        <dbReference type="Pfam" id="PF13439"/>
    </source>
</evidence>
<dbReference type="Proteomes" id="UP000019489">
    <property type="component" value="Unassembled WGS sequence"/>
</dbReference>
<evidence type="ECO:0000256" key="1">
    <source>
        <dbReference type="ARBA" id="ARBA00022676"/>
    </source>
</evidence>
<dbReference type="EMBL" id="AWSA01000007">
    <property type="protein sequence ID" value="EWT02788.1"/>
    <property type="molecule type" value="Genomic_DNA"/>
</dbReference>
<protein>
    <submittedName>
        <fullName evidence="5">Glycosyl transferase family 1</fullName>
    </submittedName>
</protein>
<evidence type="ECO:0000259" key="3">
    <source>
        <dbReference type="Pfam" id="PF00534"/>
    </source>
</evidence>
<feature type="domain" description="Glycosyl transferase family 1" evidence="3">
    <location>
        <begin position="211"/>
        <end position="372"/>
    </location>
</feature>
<keyword evidence="1" id="KW-0328">Glycosyltransferase</keyword>
<name>W9GD77_9MICO</name>
<dbReference type="Pfam" id="PF13439">
    <property type="entry name" value="Glyco_transf_4"/>
    <property type="match status" value="1"/>
</dbReference>
<sequence>MPAAERTVLVTPPSAADGRPVRVAVLDHTAELGGAELALIRLLDHVDRRRFEVVVVLFSDGPLAGRLRDAGHAVEVLPLGRDVTGVDRHTAGGLQGIVSAARSLPFVARLARRLRALDVDLVHTTSLKADLLGVPAAGLARRPLVWHVHDRIAPDYLPAPLVGLVRRAARRLPRHVIANSAATAATLPGVRRLSVAHPGLTPEQVAPAPRQAQPEGPPVVGIVGRISPTKDQLTFVRAAAAVAASVPAARFRVVGEPSFGAEAYAAEVADEVRRLGLDDRLTFTGFVSEVADELDALAVCVHAAAVPEPFGQVVTEAMARGVPVVATRGGGVTEILDDGGPPLGWLVPPGDPAALAEAVTQALSNPEEARARAAAAWHSATERFDIERTAGTVMAVWEEVATP</sequence>
<dbReference type="AlphaFoldDB" id="W9GD77"/>
<dbReference type="InterPro" id="IPR001296">
    <property type="entry name" value="Glyco_trans_1"/>
</dbReference>
<keyword evidence="6" id="KW-1185">Reference proteome</keyword>
<dbReference type="InterPro" id="IPR028098">
    <property type="entry name" value="Glyco_trans_4-like_N"/>
</dbReference>
<gene>
    <name evidence="5" type="ORF">N865_03090</name>
</gene>
<organism evidence="5 6">
    <name type="scientific">Intrasporangium oryzae NRRL B-24470</name>
    <dbReference type="NCBI Taxonomy" id="1386089"/>
    <lineage>
        <taxon>Bacteria</taxon>
        <taxon>Bacillati</taxon>
        <taxon>Actinomycetota</taxon>
        <taxon>Actinomycetes</taxon>
        <taxon>Micrococcales</taxon>
        <taxon>Intrasporangiaceae</taxon>
        <taxon>Intrasporangium</taxon>
    </lineage>
</organism>
<reference evidence="5 6" key="1">
    <citation type="submission" date="2013-08" db="EMBL/GenBank/DDBJ databases">
        <title>Intrasporangium oryzae NRRL B-24470.</title>
        <authorList>
            <person name="Liu H."/>
            <person name="Wang G."/>
        </authorList>
    </citation>
    <scope>NUCLEOTIDE SEQUENCE [LARGE SCALE GENOMIC DNA]</scope>
    <source>
        <strain evidence="5 6">NRRL B-24470</strain>
    </source>
</reference>
<accession>W9GD77</accession>
<evidence type="ECO:0000313" key="6">
    <source>
        <dbReference type="Proteomes" id="UP000019489"/>
    </source>
</evidence>
<dbReference type="PANTHER" id="PTHR12526:SF510">
    <property type="entry name" value="D-INOSITOL 3-PHOSPHATE GLYCOSYLTRANSFERASE"/>
    <property type="match status" value="1"/>
</dbReference>
<dbReference type="Pfam" id="PF00534">
    <property type="entry name" value="Glycos_transf_1"/>
    <property type="match status" value="1"/>
</dbReference>
<dbReference type="Gene3D" id="3.40.50.2000">
    <property type="entry name" value="Glycogen Phosphorylase B"/>
    <property type="match status" value="2"/>
</dbReference>
<keyword evidence="2 5" id="KW-0808">Transferase</keyword>
<evidence type="ECO:0000256" key="2">
    <source>
        <dbReference type="ARBA" id="ARBA00022679"/>
    </source>
</evidence>
<proteinExistence type="predicted"/>
<dbReference type="eggNOG" id="COG0438">
    <property type="taxonomic scope" value="Bacteria"/>
</dbReference>
<dbReference type="CDD" id="cd03801">
    <property type="entry name" value="GT4_PimA-like"/>
    <property type="match status" value="1"/>
</dbReference>
<dbReference type="GO" id="GO:0016757">
    <property type="term" value="F:glycosyltransferase activity"/>
    <property type="evidence" value="ECO:0007669"/>
    <property type="project" value="UniProtKB-KW"/>
</dbReference>
<dbReference type="SUPFAM" id="SSF53756">
    <property type="entry name" value="UDP-Glycosyltransferase/glycogen phosphorylase"/>
    <property type="match status" value="1"/>
</dbReference>
<dbReference type="STRING" id="1386089.N865_03090"/>
<comment type="caution">
    <text evidence="5">The sequence shown here is derived from an EMBL/GenBank/DDBJ whole genome shotgun (WGS) entry which is preliminary data.</text>
</comment>
<dbReference type="PANTHER" id="PTHR12526">
    <property type="entry name" value="GLYCOSYLTRANSFERASE"/>
    <property type="match status" value="1"/>
</dbReference>
<evidence type="ECO:0000313" key="5">
    <source>
        <dbReference type="EMBL" id="EWT02788.1"/>
    </source>
</evidence>
<feature type="domain" description="Glycosyltransferase subfamily 4-like N-terminal" evidence="4">
    <location>
        <begin position="33"/>
        <end position="200"/>
    </location>
</feature>